<dbReference type="Gene3D" id="3.20.20.80">
    <property type="entry name" value="Glycosidases"/>
    <property type="match status" value="2"/>
</dbReference>
<keyword evidence="3" id="KW-1185">Reference proteome</keyword>
<name>A0A347ZTZ0_9CHLR</name>
<organism evidence="2 3">
    <name type="scientific">Pelolinea submarina</name>
    <dbReference type="NCBI Taxonomy" id="913107"/>
    <lineage>
        <taxon>Bacteria</taxon>
        <taxon>Bacillati</taxon>
        <taxon>Chloroflexota</taxon>
        <taxon>Anaerolineae</taxon>
        <taxon>Anaerolineales</taxon>
        <taxon>Anaerolineaceae</taxon>
        <taxon>Pelolinea</taxon>
    </lineage>
</organism>
<dbReference type="GO" id="GO:0005975">
    <property type="term" value="P:carbohydrate metabolic process"/>
    <property type="evidence" value="ECO:0007669"/>
    <property type="project" value="InterPro"/>
</dbReference>
<sequence length="567" mass="64951">MDKSAQHPSGDWQRNLVLTARNTPVWLYQLSQKYGQEIRTLDQIPEEEIALLAERGFNSLWLVGLWQRSPASRKIKHLYGHSDAIASAYSIYAYRPADNLGGKKALAELRRKANAHGIYLACDMVPNHTGLDAPWVYSHPDRYIHVPKSPMPNFSFNSPDLSDDPAGAIYLEEGYYNQTGAAEVFKYVPRGGSETFVYHGNDGTSMPWNDTAQLNYLNPDTRQAVLQEILQVAQEFHIIRLDAAMTLVREHFKRLWFPSPAGEKYIPTRGDNVMSDEEFDCLMPREFWSEVIQAIRREAPQTVLIAEAFWLMEKFFINEIGMHRVYNSAFMHQLRDEENAKFRSYLKEILQTNPAMLDRFVNFLTTPDEEPAILQFGREQKYLGACRLLACMPGLPLFGHGQWEGLSEHYGMDITRPTQLENVDQELVALHDRHIQPLLRQRSRFSSAESFYLYDFSDKNGINESVIVFSTSDGENTSLVVFNNAPRSAKGWVLHSVPQLLIQKEGVIESQPIWDVLQGKDKEDAQLTLTDFTQSDRLAFSSVEVKEKGLPLELHPYESHVFNIAWD</sequence>
<dbReference type="PANTHER" id="PTHR47786:SF2">
    <property type="entry name" value="GLYCOSYL HYDROLASE FAMILY 13 CATALYTIC DOMAIN-CONTAINING PROTEIN"/>
    <property type="match status" value="1"/>
</dbReference>
<dbReference type="Pfam" id="PF00128">
    <property type="entry name" value="Alpha-amylase"/>
    <property type="match status" value="1"/>
</dbReference>
<reference evidence="2 3" key="1">
    <citation type="submission" date="2018-08" db="EMBL/GenBank/DDBJ databases">
        <title>Genomic Encyclopedia of Type Strains, Phase IV (KMG-IV): sequencing the most valuable type-strain genomes for metagenomic binning, comparative biology and taxonomic classification.</title>
        <authorList>
            <person name="Goeker M."/>
        </authorList>
    </citation>
    <scope>NUCLEOTIDE SEQUENCE [LARGE SCALE GENOMIC DNA]</scope>
    <source>
        <strain evidence="2 3">DSM 23923</strain>
    </source>
</reference>
<dbReference type="EMBL" id="QUMS01000001">
    <property type="protein sequence ID" value="REG10645.1"/>
    <property type="molecule type" value="Genomic_DNA"/>
</dbReference>
<dbReference type="SUPFAM" id="SSF51445">
    <property type="entry name" value="(Trans)glycosidases"/>
    <property type="match status" value="1"/>
</dbReference>
<evidence type="ECO:0000259" key="1">
    <source>
        <dbReference type="SMART" id="SM00642"/>
    </source>
</evidence>
<dbReference type="RefSeq" id="WP_116223812.1">
    <property type="nucleotide sequence ID" value="NZ_AP018437.1"/>
</dbReference>
<dbReference type="InterPro" id="IPR006047">
    <property type="entry name" value="GH13_cat_dom"/>
</dbReference>
<dbReference type="OrthoDB" id="9808590at2"/>
<protein>
    <submittedName>
        <fullName evidence="2">Alpha amylase catalytic subunit</fullName>
    </submittedName>
</protein>
<dbReference type="PANTHER" id="PTHR47786">
    <property type="entry name" value="ALPHA-1,4-GLUCAN:MALTOSE-1-PHOSPHATE MALTOSYLTRANSFERASE"/>
    <property type="match status" value="1"/>
</dbReference>
<accession>A0A347ZTZ0</accession>
<proteinExistence type="predicted"/>
<dbReference type="Proteomes" id="UP000256388">
    <property type="component" value="Unassembled WGS sequence"/>
</dbReference>
<dbReference type="InterPro" id="IPR017853">
    <property type="entry name" value="GH"/>
</dbReference>
<evidence type="ECO:0000313" key="3">
    <source>
        <dbReference type="Proteomes" id="UP000256388"/>
    </source>
</evidence>
<dbReference type="SMART" id="SM00642">
    <property type="entry name" value="Aamy"/>
    <property type="match status" value="1"/>
</dbReference>
<dbReference type="AlphaFoldDB" id="A0A347ZTZ0"/>
<comment type="caution">
    <text evidence="2">The sequence shown here is derived from an EMBL/GenBank/DDBJ whole genome shotgun (WGS) entry which is preliminary data.</text>
</comment>
<feature type="domain" description="Glycosyl hydrolase family 13 catalytic" evidence="1">
    <location>
        <begin position="22"/>
        <end position="442"/>
    </location>
</feature>
<gene>
    <name evidence="2" type="ORF">DFR64_0504</name>
</gene>
<evidence type="ECO:0000313" key="2">
    <source>
        <dbReference type="EMBL" id="REG10645.1"/>
    </source>
</evidence>